<dbReference type="Gene3D" id="2.170.130.10">
    <property type="entry name" value="TonB-dependent receptor, plug domain"/>
    <property type="match status" value="1"/>
</dbReference>
<evidence type="ECO:0000259" key="19">
    <source>
        <dbReference type="Pfam" id="PF07715"/>
    </source>
</evidence>
<dbReference type="EMBL" id="JAMXLX010000001">
    <property type="protein sequence ID" value="MCO5955210.1"/>
    <property type="molecule type" value="Genomic_DNA"/>
</dbReference>
<evidence type="ECO:0000256" key="13">
    <source>
        <dbReference type="ARBA" id="ARBA00023237"/>
    </source>
</evidence>
<evidence type="ECO:0000313" key="20">
    <source>
        <dbReference type="EMBL" id="MCO5955210.1"/>
    </source>
</evidence>
<keyword evidence="13 14" id="KW-0998">Cell outer membrane</keyword>
<evidence type="ECO:0000256" key="5">
    <source>
        <dbReference type="ARBA" id="ARBA00022496"/>
    </source>
</evidence>
<dbReference type="GO" id="GO:0015344">
    <property type="term" value="F:siderophore uptake transmembrane transporter activity"/>
    <property type="evidence" value="ECO:0007669"/>
    <property type="project" value="TreeGrafter"/>
</dbReference>
<dbReference type="CDD" id="cd01347">
    <property type="entry name" value="ligand_gated_channel"/>
    <property type="match status" value="1"/>
</dbReference>
<dbReference type="InterPro" id="IPR010916">
    <property type="entry name" value="TonB_box_CS"/>
</dbReference>
<evidence type="ECO:0000256" key="9">
    <source>
        <dbReference type="ARBA" id="ARBA00023065"/>
    </source>
</evidence>
<evidence type="ECO:0000256" key="11">
    <source>
        <dbReference type="ARBA" id="ARBA00023136"/>
    </source>
</evidence>
<keyword evidence="8" id="KW-0408">Iron</keyword>
<dbReference type="InterPro" id="IPR012910">
    <property type="entry name" value="Plug_dom"/>
</dbReference>
<keyword evidence="10 15" id="KW-0798">TonB box</keyword>
<evidence type="ECO:0000256" key="7">
    <source>
        <dbReference type="ARBA" id="ARBA00022729"/>
    </source>
</evidence>
<dbReference type="RefSeq" id="WP_250911989.1">
    <property type="nucleotide sequence ID" value="NZ_JAMXLX010000001.1"/>
</dbReference>
<dbReference type="PANTHER" id="PTHR32552">
    <property type="entry name" value="FERRICHROME IRON RECEPTOR-RELATED"/>
    <property type="match status" value="1"/>
</dbReference>
<dbReference type="InterPro" id="IPR039426">
    <property type="entry name" value="TonB-dep_rcpt-like"/>
</dbReference>
<feature type="short sequence motif" description="TonB box" evidence="15">
    <location>
        <begin position="51"/>
        <end position="57"/>
    </location>
</feature>
<name>A0AAJ1BRW9_9HYPH</name>
<evidence type="ECO:0000256" key="17">
    <source>
        <dbReference type="SAM" id="SignalP"/>
    </source>
</evidence>
<evidence type="ECO:0000256" key="1">
    <source>
        <dbReference type="ARBA" id="ARBA00004571"/>
    </source>
</evidence>
<evidence type="ECO:0000256" key="6">
    <source>
        <dbReference type="ARBA" id="ARBA00022692"/>
    </source>
</evidence>
<protein>
    <submittedName>
        <fullName evidence="20">TonB-dependent siderophore receptor</fullName>
    </submittedName>
</protein>
<dbReference type="GO" id="GO:0038023">
    <property type="term" value="F:signaling receptor activity"/>
    <property type="evidence" value="ECO:0007669"/>
    <property type="project" value="InterPro"/>
</dbReference>
<keyword evidence="7 17" id="KW-0732">Signal</keyword>
<evidence type="ECO:0000256" key="15">
    <source>
        <dbReference type="PROSITE-ProRule" id="PRU10143"/>
    </source>
</evidence>
<dbReference type="Pfam" id="PF07715">
    <property type="entry name" value="Plug"/>
    <property type="match status" value="1"/>
</dbReference>
<dbReference type="Pfam" id="PF00593">
    <property type="entry name" value="TonB_dep_Rec_b-barrel"/>
    <property type="match status" value="1"/>
</dbReference>
<dbReference type="PROSITE" id="PS52016">
    <property type="entry name" value="TONB_DEPENDENT_REC_3"/>
    <property type="match status" value="1"/>
</dbReference>
<evidence type="ECO:0000313" key="21">
    <source>
        <dbReference type="Proteomes" id="UP001155380"/>
    </source>
</evidence>
<dbReference type="Proteomes" id="UP001155380">
    <property type="component" value="Unassembled WGS sequence"/>
</dbReference>
<dbReference type="InterPro" id="IPR037066">
    <property type="entry name" value="Plug_dom_sf"/>
</dbReference>
<keyword evidence="6 14" id="KW-0812">Transmembrane</keyword>
<evidence type="ECO:0000256" key="10">
    <source>
        <dbReference type="ARBA" id="ARBA00023077"/>
    </source>
</evidence>
<feature type="chain" id="PRO_5042532418" evidence="17">
    <location>
        <begin position="40"/>
        <end position="729"/>
    </location>
</feature>
<keyword evidence="11 14" id="KW-0472">Membrane</keyword>
<dbReference type="InterPro" id="IPR010105">
    <property type="entry name" value="TonB_sidphr_rcpt"/>
</dbReference>
<organism evidence="20 21">
    <name type="scientific">Ciceribacter sichuanensis</name>
    <dbReference type="NCBI Taxonomy" id="2949647"/>
    <lineage>
        <taxon>Bacteria</taxon>
        <taxon>Pseudomonadati</taxon>
        <taxon>Pseudomonadota</taxon>
        <taxon>Alphaproteobacteria</taxon>
        <taxon>Hyphomicrobiales</taxon>
        <taxon>Rhizobiaceae</taxon>
        <taxon>Ciceribacter</taxon>
    </lineage>
</organism>
<dbReference type="PROSITE" id="PS00430">
    <property type="entry name" value="TONB_DEPENDENT_REC_1"/>
    <property type="match status" value="1"/>
</dbReference>
<comment type="caution">
    <text evidence="20">The sequence shown here is derived from an EMBL/GenBank/DDBJ whole genome shotgun (WGS) entry which is preliminary data.</text>
</comment>
<keyword evidence="4 14" id="KW-1134">Transmembrane beta strand</keyword>
<dbReference type="AlphaFoldDB" id="A0AAJ1BRW9"/>
<sequence>MTNKGKDAIQQNVARRSRSLSGLALIATTSLIAIGAAQAQDADDGSTQLETIVVQGAGEKGDGPVKGYVAKQSRAGTKTDTPLSKTPQSVSVVPAEQIADQDAKSVAEAMRYSAGVFAEYRGPSNLHDEMFIRGYYYVPRFVNGLLYGNNSLGQIDPWLLERVEVVRGPSSILYGQANPGGIVNLVTKRPTDDPLHEVEVGFGTGDRASVSFDFSDALPGNEDIRYRLAGTAWRADTQEDFLEQKRISLAPSVTWTPDEQTSLTIEAFYQNDPEAGFRNFLEAAGTVDETAYGYVPTDFLVSDPDYQESTRKQAYIGYAFEHEFENDITLRQNMRYSMIDQTYNTLTWNSLQADEKTVSRAASDQTQLQHQFVIDNQIQAKVDTGPLSHTLLGGVDYRFTTEDNLVSRGTANSIDWTNPSYGNVTVTGRRTSTDATTDASQVGVYLQDQIEFGRLNVMAGLRYDWADTDVDDKTSSNTDASYDDQEFTWRAGAIYDLGYGISPYASYSTSFEPVTQSPGAGQDPFDATTAQQYEVGVKFAPEGENYQVTASYYDLTQQNVLFYDNATSLYYQTGEIVSKGFEIEAHAEITDNLKLVASYSHINQEVTETVRSAELGKMPARVPIDQASLWAKYEFLDGPLAGLGIGGGVRFLGESWGNATNTFKVDPTTLFDASLSYDFAAKFPDMKGLKLQVNASNLADEKYVASCASATACFYGSRRSVTASLKYTW</sequence>
<keyword evidence="9" id="KW-0406">Ion transport</keyword>
<dbReference type="FunFam" id="2.170.130.10:FF:000001">
    <property type="entry name" value="Catecholate siderophore TonB-dependent receptor"/>
    <property type="match status" value="1"/>
</dbReference>
<evidence type="ECO:0000256" key="3">
    <source>
        <dbReference type="ARBA" id="ARBA00022448"/>
    </source>
</evidence>
<dbReference type="SUPFAM" id="SSF56935">
    <property type="entry name" value="Porins"/>
    <property type="match status" value="1"/>
</dbReference>
<evidence type="ECO:0000259" key="18">
    <source>
        <dbReference type="Pfam" id="PF00593"/>
    </source>
</evidence>
<dbReference type="Gene3D" id="2.40.170.20">
    <property type="entry name" value="TonB-dependent receptor, beta-barrel domain"/>
    <property type="match status" value="1"/>
</dbReference>
<keyword evidence="12 20" id="KW-0675">Receptor</keyword>
<evidence type="ECO:0000256" key="14">
    <source>
        <dbReference type="PROSITE-ProRule" id="PRU01360"/>
    </source>
</evidence>
<proteinExistence type="inferred from homology"/>
<dbReference type="InterPro" id="IPR036942">
    <property type="entry name" value="Beta-barrel_TonB_sf"/>
</dbReference>
<evidence type="ECO:0000256" key="12">
    <source>
        <dbReference type="ARBA" id="ARBA00023170"/>
    </source>
</evidence>
<gene>
    <name evidence="20" type="ORF">NBH21_00380</name>
</gene>
<evidence type="ECO:0000256" key="2">
    <source>
        <dbReference type="ARBA" id="ARBA00009810"/>
    </source>
</evidence>
<reference evidence="20" key="1">
    <citation type="submission" date="2022-06" db="EMBL/GenBank/DDBJ databases">
        <authorList>
            <person name="Sun Q."/>
        </authorList>
    </citation>
    <scope>NUCLEOTIDE SEQUENCE</scope>
    <source>
        <strain evidence="20">S101</strain>
    </source>
</reference>
<evidence type="ECO:0000256" key="8">
    <source>
        <dbReference type="ARBA" id="ARBA00023004"/>
    </source>
</evidence>
<dbReference type="PANTHER" id="PTHR32552:SF68">
    <property type="entry name" value="FERRICHROME OUTER MEMBRANE TRANSPORTER_PHAGE RECEPTOR"/>
    <property type="match status" value="1"/>
</dbReference>
<feature type="domain" description="TonB-dependent receptor-like beta-barrel" evidence="18">
    <location>
        <begin position="255"/>
        <end position="698"/>
    </location>
</feature>
<dbReference type="GO" id="GO:0009279">
    <property type="term" value="C:cell outer membrane"/>
    <property type="evidence" value="ECO:0007669"/>
    <property type="project" value="UniProtKB-SubCell"/>
</dbReference>
<feature type="domain" description="TonB-dependent receptor plug" evidence="19">
    <location>
        <begin position="83"/>
        <end position="182"/>
    </location>
</feature>
<comment type="subcellular location">
    <subcellularLocation>
        <location evidence="1 14">Cell outer membrane</location>
        <topology evidence="1 14">Multi-pass membrane protein</topology>
    </subcellularLocation>
</comment>
<accession>A0AAJ1BRW9</accession>
<dbReference type="NCBIfam" id="TIGR01783">
    <property type="entry name" value="TonB-siderophor"/>
    <property type="match status" value="1"/>
</dbReference>
<dbReference type="InterPro" id="IPR000531">
    <property type="entry name" value="Beta-barrel_TonB"/>
</dbReference>
<keyword evidence="5" id="KW-0410">Iron transport</keyword>
<feature type="signal peptide" evidence="17">
    <location>
        <begin position="1"/>
        <end position="39"/>
    </location>
</feature>
<comment type="similarity">
    <text evidence="2 14 16">Belongs to the TonB-dependent receptor family.</text>
</comment>
<dbReference type="FunFam" id="2.40.170.20:FF:000005">
    <property type="entry name" value="TonB-dependent siderophore receptor"/>
    <property type="match status" value="1"/>
</dbReference>
<keyword evidence="3 14" id="KW-0813">Transport</keyword>
<evidence type="ECO:0000256" key="4">
    <source>
        <dbReference type="ARBA" id="ARBA00022452"/>
    </source>
</evidence>
<dbReference type="GO" id="GO:0015891">
    <property type="term" value="P:siderophore transport"/>
    <property type="evidence" value="ECO:0007669"/>
    <property type="project" value="InterPro"/>
</dbReference>
<evidence type="ECO:0000256" key="16">
    <source>
        <dbReference type="RuleBase" id="RU003357"/>
    </source>
</evidence>